<protein>
    <submittedName>
        <fullName evidence="4">Uncharacterized damage-inducible protein DinB (Forms a four-helix bundle)</fullName>
    </submittedName>
</protein>
<dbReference type="Gene3D" id="1.20.120.450">
    <property type="entry name" value="dinb family like domain"/>
    <property type="match status" value="1"/>
</dbReference>
<reference evidence="4 5" key="1">
    <citation type="submission" date="2016-10" db="EMBL/GenBank/DDBJ databases">
        <authorList>
            <person name="de Groot N.N."/>
        </authorList>
    </citation>
    <scope>NUCLEOTIDE SEQUENCE [LARGE SCALE GENOMIC DNA]</scope>
    <source>
        <strain evidence="4 5">DSM 527</strain>
    </source>
</reference>
<sequence>MELIQSLLKEMEQEANTTRKMLSIIPEDKFNWQPHPKSMSIIRLATHIAELPTWVSMVLTTEELDFATAPYTPKVINNVKELLAYFEESLADGKAHLEKAKLSQFDEKWTLRNGSDIYDVSPKGEVIRMAYCQIVHHRAQLGVFLRLLDVAIPGSYGPSADEEFKVAVVDTPAAV</sequence>
<name>A0A1G7H895_CHIFI</name>
<dbReference type="GO" id="GO:0046872">
    <property type="term" value="F:metal ion binding"/>
    <property type="evidence" value="ECO:0007669"/>
    <property type="project" value="UniProtKB-KW"/>
</dbReference>
<dbReference type="InterPro" id="IPR034660">
    <property type="entry name" value="DinB/YfiT-like"/>
</dbReference>
<keyword evidence="2 3" id="KW-0479">Metal-binding</keyword>
<dbReference type="InterPro" id="IPR007837">
    <property type="entry name" value="DinB"/>
</dbReference>
<evidence type="ECO:0000313" key="4">
    <source>
        <dbReference type="EMBL" id="SDE96339.1"/>
    </source>
</evidence>
<evidence type="ECO:0000256" key="2">
    <source>
        <dbReference type="ARBA" id="ARBA00022723"/>
    </source>
</evidence>
<accession>A0A1G7H895</accession>
<feature type="binding site" evidence="3">
    <location>
        <position position="47"/>
    </location>
    <ligand>
        <name>a divalent metal cation</name>
        <dbReference type="ChEBI" id="CHEBI:60240"/>
    </ligand>
</feature>
<dbReference type="RefSeq" id="WP_089828498.1">
    <property type="nucleotide sequence ID" value="NZ_FNBN01000001.1"/>
</dbReference>
<feature type="binding site" evidence="3">
    <location>
        <position position="137"/>
    </location>
    <ligand>
        <name>a divalent metal cation</name>
        <dbReference type="ChEBI" id="CHEBI:60240"/>
    </ligand>
</feature>
<dbReference type="AlphaFoldDB" id="A0A1G7H895"/>
<gene>
    <name evidence="4" type="ORF">SAMN04488121_101340</name>
</gene>
<comment type="similarity">
    <text evidence="1">Belongs to the DinB family.</text>
</comment>
<evidence type="ECO:0000313" key="5">
    <source>
        <dbReference type="Proteomes" id="UP000199045"/>
    </source>
</evidence>
<dbReference type="STRING" id="104663.SAMN04488121_101340"/>
<organism evidence="4 5">
    <name type="scientific">Chitinophaga filiformis</name>
    <name type="common">Myxococcus filiformis</name>
    <name type="synonym">Flexibacter filiformis</name>
    <dbReference type="NCBI Taxonomy" id="104663"/>
    <lineage>
        <taxon>Bacteria</taxon>
        <taxon>Pseudomonadati</taxon>
        <taxon>Bacteroidota</taxon>
        <taxon>Chitinophagia</taxon>
        <taxon>Chitinophagales</taxon>
        <taxon>Chitinophagaceae</taxon>
        <taxon>Chitinophaga</taxon>
    </lineage>
</organism>
<dbReference type="EMBL" id="FNBN01000001">
    <property type="protein sequence ID" value="SDE96339.1"/>
    <property type="molecule type" value="Genomic_DNA"/>
</dbReference>
<dbReference type="SUPFAM" id="SSF109854">
    <property type="entry name" value="DinB/YfiT-like putative metalloenzymes"/>
    <property type="match status" value="1"/>
</dbReference>
<dbReference type="OrthoDB" id="119432at2"/>
<proteinExistence type="inferred from homology"/>
<evidence type="ECO:0000256" key="1">
    <source>
        <dbReference type="ARBA" id="ARBA00008635"/>
    </source>
</evidence>
<dbReference type="Pfam" id="PF05163">
    <property type="entry name" value="DinB"/>
    <property type="match status" value="1"/>
</dbReference>
<dbReference type="Proteomes" id="UP000199045">
    <property type="component" value="Unassembled WGS sequence"/>
</dbReference>
<evidence type="ECO:0000256" key="3">
    <source>
        <dbReference type="PIRSR" id="PIRSR607837-1"/>
    </source>
</evidence>